<gene>
    <name evidence="3" type="ORF">NNA32_05125</name>
</gene>
<dbReference type="GO" id="GO:0003677">
    <property type="term" value="F:DNA binding"/>
    <property type="evidence" value="ECO:0007669"/>
    <property type="project" value="UniProtKB-KW"/>
</dbReference>
<protein>
    <submittedName>
        <fullName evidence="3">AbrB/MazE/SpoVT family DNA-binding domain-containing protein</fullName>
    </submittedName>
</protein>
<organism evidence="3 4">
    <name type="scientific">Furfurilactobacillus milii</name>
    <dbReference type="NCBI Taxonomy" id="2888272"/>
    <lineage>
        <taxon>Bacteria</taxon>
        <taxon>Bacillati</taxon>
        <taxon>Bacillota</taxon>
        <taxon>Bacilli</taxon>
        <taxon>Lactobacillales</taxon>
        <taxon>Lactobacillaceae</taxon>
        <taxon>Furfurilactobacillus</taxon>
    </lineage>
</organism>
<reference evidence="3" key="1">
    <citation type="submission" date="2022-06" db="EMBL/GenBank/DDBJ databases">
        <title>Antifungal cultures and metabolites of lactic acid bacteria for use in dairy fermentations.</title>
        <authorList>
            <person name="Zhao Z."/>
            <person name="Gaenzle M."/>
        </authorList>
    </citation>
    <scope>NUCLEOTIDE SEQUENCE</scope>
    <source>
        <strain evidence="3">FUA3126</strain>
    </source>
</reference>
<dbReference type="InterPro" id="IPR037914">
    <property type="entry name" value="SpoVT-AbrB_sf"/>
</dbReference>
<keyword evidence="1 3" id="KW-0238">DNA-binding</keyword>
<dbReference type="RefSeq" id="WP_178942982.1">
    <property type="nucleotide sequence ID" value="NZ_JAIWJF010000002.1"/>
</dbReference>
<dbReference type="InterPro" id="IPR039052">
    <property type="entry name" value="Antitox_PemI-like"/>
</dbReference>
<evidence type="ECO:0000313" key="3">
    <source>
        <dbReference type="EMBL" id="MDF9913630.1"/>
    </source>
</evidence>
<dbReference type="PROSITE" id="PS51740">
    <property type="entry name" value="SPOVT_ABRB"/>
    <property type="match status" value="1"/>
</dbReference>
<dbReference type="Proteomes" id="UP001152867">
    <property type="component" value="Unassembled WGS sequence"/>
</dbReference>
<name>A0ABT6DA59_9LACO</name>
<accession>A0ABT6DA59</accession>
<dbReference type="SMART" id="SM00966">
    <property type="entry name" value="SpoVT_AbrB"/>
    <property type="match status" value="1"/>
</dbReference>
<dbReference type="Gene3D" id="2.10.260.10">
    <property type="match status" value="1"/>
</dbReference>
<feature type="domain" description="SpoVT-AbrB" evidence="2">
    <location>
        <begin position="4"/>
        <end position="52"/>
    </location>
</feature>
<dbReference type="SUPFAM" id="SSF89447">
    <property type="entry name" value="AbrB/MazE/MraZ-like"/>
    <property type="match status" value="1"/>
</dbReference>
<keyword evidence="4" id="KW-1185">Reference proteome</keyword>
<dbReference type="Pfam" id="PF04014">
    <property type="entry name" value="MazE_antitoxin"/>
    <property type="match status" value="1"/>
</dbReference>
<proteinExistence type="predicted"/>
<dbReference type="PANTHER" id="PTHR40516:SF1">
    <property type="entry name" value="ANTITOXIN CHPS-RELATED"/>
    <property type="match status" value="1"/>
</dbReference>
<evidence type="ECO:0000256" key="1">
    <source>
        <dbReference type="PROSITE-ProRule" id="PRU01076"/>
    </source>
</evidence>
<evidence type="ECO:0000259" key="2">
    <source>
        <dbReference type="PROSITE" id="PS51740"/>
    </source>
</evidence>
<dbReference type="EMBL" id="JANDJP010000004">
    <property type="protein sequence ID" value="MDF9913630.1"/>
    <property type="molecule type" value="Genomic_DNA"/>
</dbReference>
<sequence>MQNAKISKWGNSQGIRIPKAILSEIGITNLDDAEVSMTVEQGKLIIMKTKSESKIMSRFANFDYEKYLQGENRVADLGEPKGRELW</sequence>
<evidence type="ECO:0000313" key="4">
    <source>
        <dbReference type="Proteomes" id="UP001152867"/>
    </source>
</evidence>
<comment type="caution">
    <text evidence="3">The sequence shown here is derived from an EMBL/GenBank/DDBJ whole genome shotgun (WGS) entry which is preliminary data.</text>
</comment>
<dbReference type="PANTHER" id="PTHR40516">
    <property type="entry name" value="ANTITOXIN CHPS-RELATED"/>
    <property type="match status" value="1"/>
</dbReference>
<dbReference type="InterPro" id="IPR007159">
    <property type="entry name" value="SpoVT-AbrB_dom"/>
</dbReference>